<keyword evidence="2" id="KW-0238">DNA-binding</keyword>
<dbReference type="InterPro" id="IPR009057">
    <property type="entry name" value="Homeodomain-like_sf"/>
</dbReference>
<dbReference type="AlphaFoldDB" id="A0A4U3M2Z6"/>
<evidence type="ECO:0000313" key="5">
    <source>
        <dbReference type="EMBL" id="TKK82429.1"/>
    </source>
</evidence>
<accession>A0A4U3M2Z6</accession>
<keyword evidence="6" id="KW-1185">Reference proteome</keyword>
<evidence type="ECO:0000256" key="1">
    <source>
        <dbReference type="ARBA" id="ARBA00023015"/>
    </source>
</evidence>
<dbReference type="SMART" id="SM00342">
    <property type="entry name" value="HTH_ARAC"/>
    <property type="match status" value="1"/>
</dbReference>
<keyword evidence="3" id="KW-0804">Transcription</keyword>
<dbReference type="PANTHER" id="PTHR43280:SF2">
    <property type="entry name" value="HTH-TYPE TRANSCRIPTIONAL REGULATOR EXSA"/>
    <property type="match status" value="1"/>
</dbReference>
<dbReference type="Proteomes" id="UP000305836">
    <property type="component" value="Unassembled WGS sequence"/>
</dbReference>
<evidence type="ECO:0000259" key="4">
    <source>
        <dbReference type="PROSITE" id="PS01124"/>
    </source>
</evidence>
<dbReference type="SUPFAM" id="SSF46689">
    <property type="entry name" value="Homeodomain-like"/>
    <property type="match status" value="2"/>
</dbReference>
<sequence>MFKIAVLSTSMYFLAMLELDGYLLAPPRAQFNLAFDTYDTWCLLLPTAGSFDYEVGDAHGTAKFGDMVVCPPGGTLHRRMRTRTSFFHARFTTELDPPPGGTRVRDLDRLRGNLKLLEHADSAIATHVVTDLALMIRRTRSPLDPLVHSALTYLNEHYASTDISLTDLAAVLGISPSQLSRRFRAVRGITPVAYLRDLRLQKARELLTETDQTLQLIAEQTGYRSAFYLSRVFSAQTGQSPSEYRRTSRV</sequence>
<evidence type="ECO:0000256" key="2">
    <source>
        <dbReference type="ARBA" id="ARBA00023125"/>
    </source>
</evidence>
<proteinExistence type="predicted"/>
<gene>
    <name evidence="5" type="ORF">FDA38_06480</name>
</gene>
<name>A0A4U3M2Z6_9ACTN</name>
<reference evidence="5 6" key="1">
    <citation type="submission" date="2019-04" db="EMBL/GenBank/DDBJ databases">
        <title>Kribbella sp. NEAU-THZ 27 nov., a novel actinomycete isolated from soil.</title>
        <authorList>
            <person name="Duan L."/>
        </authorList>
    </citation>
    <scope>NUCLEOTIDE SEQUENCE [LARGE SCALE GENOMIC DNA]</scope>
    <source>
        <strain evidence="6">NEAU-THZ27</strain>
    </source>
</reference>
<feature type="domain" description="HTH araC/xylS-type" evidence="4">
    <location>
        <begin position="148"/>
        <end position="247"/>
    </location>
</feature>
<protein>
    <submittedName>
        <fullName evidence="5">Helix-turn-helix transcriptional regulator</fullName>
    </submittedName>
</protein>
<dbReference type="InterPro" id="IPR018060">
    <property type="entry name" value="HTH_AraC"/>
</dbReference>
<dbReference type="GO" id="GO:0003700">
    <property type="term" value="F:DNA-binding transcription factor activity"/>
    <property type="evidence" value="ECO:0007669"/>
    <property type="project" value="InterPro"/>
</dbReference>
<comment type="caution">
    <text evidence="5">The sequence shown here is derived from an EMBL/GenBank/DDBJ whole genome shotgun (WGS) entry which is preliminary data.</text>
</comment>
<dbReference type="PANTHER" id="PTHR43280">
    <property type="entry name" value="ARAC-FAMILY TRANSCRIPTIONAL REGULATOR"/>
    <property type="match status" value="1"/>
</dbReference>
<dbReference type="Gene3D" id="1.10.10.60">
    <property type="entry name" value="Homeodomain-like"/>
    <property type="match status" value="2"/>
</dbReference>
<dbReference type="EMBL" id="SZPZ01000001">
    <property type="protein sequence ID" value="TKK82429.1"/>
    <property type="molecule type" value="Genomic_DNA"/>
</dbReference>
<dbReference type="Pfam" id="PF12833">
    <property type="entry name" value="HTH_18"/>
    <property type="match status" value="1"/>
</dbReference>
<organism evidence="5 6">
    <name type="scientific">Kribbella jiaozuonensis</name>
    <dbReference type="NCBI Taxonomy" id="2575441"/>
    <lineage>
        <taxon>Bacteria</taxon>
        <taxon>Bacillati</taxon>
        <taxon>Actinomycetota</taxon>
        <taxon>Actinomycetes</taxon>
        <taxon>Propionibacteriales</taxon>
        <taxon>Kribbellaceae</taxon>
        <taxon>Kribbella</taxon>
    </lineage>
</organism>
<dbReference type="GO" id="GO:0043565">
    <property type="term" value="F:sequence-specific DNA binding"/>
    <property type="evidence" value="ECO:0007669"/>
    <property type="project" value="InterPro"/>
</dbReference>
<evidence type="ECO:0000256" key="3">
    <source>
        <dbReference type="ARBA" id="ARBA00023163"/>
    </source>
</evidence>
<evidence type="ECO:0000313" key="6">
    <source>
        <dbReference type="Proteomes" id="UP000305836"/>
    </source>
</evidence>
<keyword evidence="1" id="KW-0805">Transcription regulation</keyword>
<dbReference type="PROSITE" id="PS01124">
    <property type="entry name" value="HTH_ARAC_FAMILY_2"/>
    <property type="match status" value="1"/>
</dbReference>
<dbReference type="OrthoDB" id="8766450at2"/>